<keyword evidence="2" id="KW-1185">Reference proteome</keyword>
<dbReference type="Gene3D" id="3.30.710.10">
    <property type="entry name" value="Potassium Channel Kv1.1, Chain A"/>
    <property type="match status" value="1"/>
</dbReference>
<name>A0AAV4R4C9_9ARAC</name>
<dbReference type="InterPro" id="IPR011333">
    <property type="entry name" value="SKP1/BTB/POZ_sf"/>
</dbReference>
<dbReference type="AlphaFoldDB" id="A0AAV4R4C9"/>
<gene>
    <name evidence="1" type="primary">AVEN_24930_1</name>
    <name evidence="1" type="ORF">CDAR_561951</name>
</gene>
<dbReference type="EMBL" id="BPLQ01005479">
    <property type="protein sequence ID" value="GIY15125.1"/>
    <property type="molecule type" value="Genomic_DNA"/>
</dbReference>
<organism evidence="1 2">
    <name type="scientific">Caerostris darwini</name>
    <dbReference type="NCBI Taxonomy" id="1538125"/>
    <lineage>
        <taxon>Eukaryota</taxon>
        <taxon>Metazoa</taxon>
        <taxon>Ecdysozoa</taxon>
        <taxon>Arthropoda</taxon>
        <taxon>Chelicerata</taxon>
        <taxon>Arachnida</taxon>
        <taxon>Araneae</taxon>
        <taxon>Araneomorphae</taxon>
        <taxon>Entelegynae</taxon>
        <taxon>Araneoidea</taxon>
        <taxon>Araneidae</taxon>
        <taxon>Caerostris</taxon>
    </lineage>
</organism>
<sequence>METQFNATNSDFSYIYDGKFDSTNWITTANLLNVAMTYKITSLHEQCLRSLLDSLDLSNACSLFEISISHSIKELYSISLGICANGAFYVLDSDEFNWIKPSTVISIASHPFLNVPNEAYVLYSLWIRATVDICRNNLELTYDNMVKYFEPYSVAIEYGDITEEDLRLYKNEYLMQYYRNVSMKSERIYTVKRGMKFPLRLPLKYYTHYNSSEVVSINSLQDNSLAEFSVRESAYLIDFTVAGCCAPNGLESIWIEDNHKVLFKWTKEENNSQLKLKLHKQIAYTSDGDVNLQVFQFIMNDLIKLCFSTTYYLKIKTSNTLLLWPEFRRKNYWDSPLQIHNDTHKCLKAMTFLPCPSMNGE</sequence>
<dbReference type="Proteomes" id="UP001054837">
    <property type="component" value="Unassembled WGS sequence"/>
</dbReference>
<accession>A0AAV4R4C9</accession>
<comment type="caution">
    <text evidence="1">The sequence shown here is derived from an EMBL/GenBank/DDBJ whole genome shotgun (WGS) entry which is preliminary data.</text>
</comment>
<evidence type="ECO:0000313" key="1">
    <source>
        <dbReference type="EMBL" id="GIY15125.1"/>
    </source>
</evidence>
<protein>
    <submittedName>
        <fullName evidence="1">Uncharacterized protein</fullName>
    </submittedName>
</protein>
<evidence type="ECO:0000313" key="2">
    <source>
        <dbReference type="Proteomes" id="UP001054837"/>
    </source>
</evidence>
<reference evidence="1 2" key="1">
    <citation type="submission" date="2021-06" db="EMBL/GenBank/DDBJ databases">
        <title>Caerostris darwini draft genome.</title>
        <authorList>
            <person name="Kono N."/>
            <person name="Arakawa K."/>
        </authorList>
    </citation>
    <scope>NUCLEOTIDE SEQUENCE [LARGE SCALE GENOMIC DNA]</scope>
</reference>
<proteinExistence type="predicted"/>